<feature type="signal peptide" evidence="2">
    <location>
        <begin position="1"/>
        <end position="15"/>
    </location>
</feature>
<feature type="region of interest" description="Disordered" evidence="1">
    <location>
        <begin position="68"/>
        <end position="136"/>
    </location>
</feature>
<evidence type="ECO:0000313" key="3">
    <source>
        <dbReference type="EMBL" id="PUZ36050.1"/>
    </source>
</evidence>
<keyword evidence="4" id="KW-1185">Reference proteome</keyword>
<organism evidence="3 4">
    <name type="scientific">Panicum hallii var. hallii</name>
    <dbReference type="NCBI Taxonomy" id="1504633"/>
    <lineage>
        <taxon>Eukaryota</taxon>
        <taxon>Viridiplantae</taxon>
        <taxon>Streptophyta</taxon>
        <taxon>Embryophyta</taxon>
        <taxon>Tracheophyta</taxon>
        <taxon>Spermatophyta</taxon>
        <taxon>Magnoliopsida</taxon>
        <taxon>Liliopsida</taxon>
        <taxon>Poales</taxon>
        <taxon>Poaceae</taxon>
        <taxon>PACMAD clade</taxon>
        <taxon>Panicoideae</taxon>
        <taxon>Panicodae</taxon>
        <taxon>Paniceae</taxon>
        <taxon>Panicinae</taxon>
        <taxon>Panicum</taxon>
        <taxon>Panicum sect. Panicum</taxon>
    </lineage>
</organism>
<keyword evidence="2" id="KW-0732">Signal</keyword>
<gene>
    <name evidence="3" type="ORF">GQ55_9G008900</name>
</gene>
<dbReference type="Gramene" id="PUZ36050">
    <property type="protein sequence ID" value="PUZ36050"/>
    <property type="gene ID" value="GQ55_9G008900"/>
</dbReference>
<feature type="chain" id="PRO_5015439754" evidence="2">
    <location>
        <begin position="16"/>
        <end position="136"/>
    </location>
</feature>
<proteinExistence type="predicted"/>
<sequence length="136" mass="14767">MAPGCALSLTRLVLATPSFSTTRPSDSGHRPAPPVAVQARLYPLRLAPRRLPSSSSLSFFLCSSSLAEQSGRRSSPPKSFGFTSGLPPQKTNRCRQDLPHILASFPTYPHPTPHHHRRSSQPRAVGAAHSRLPSLR</sequence>
<dbReference type="AlphaFoldDB" id="A0A2T7BY79"/>
<evidence type="ECO:0000313" key="4">
    <source>
        <dbReference type="Proteomes" id="UP000244336"/>
    </source>
</evidence>
<name>A0A2T7BY79_9POAL</name>
<evidence type="ECO:0000256" key="2">
    <source>
        <dbReference type="SAM" id="SignalP"/>
    </source>
</evidence>
<evidence type="ECO:0000256" key="1">
    <source>
        <dbReference type="SAM" id="MobiDB-lite"/>
    </source>
</evidence>
<accession>A0A2T7BY79</accession>
<dbReference type="Proteomes" id="UP000244336">
    <property type="component" value="Chromosome 9"/>
</dbReference>
<dbReference type="EMBL" id="CM009757">
    <property type="protein sequence ID" value="PUZ36050.1"/>
    <property type="molecule type" value="Genomic_DNA"/>
</dbReference>
<protein>
    <submittedName>
        <fullName evidence="3">Uncharacterized protein</fullName>
    </submittedName>
</protein>
<reference evidence="3 4" key="1">
    <citation type="submission" date="2018-04" db="EMBL/GenBank/DDBJ databases">
        <title>WGS assembly of Panicum hallii var. hallii HAL2.</title>
        <authorList>
            <person name="Lovell J."/>
            <person name="Jenkins J."/>
            <person name="Lowry D."/>
            <person name="Mamidi S."/>
            <person name="Sreedasyam A."/>
            <person name="Weng X."/>
            <person name="Barry K."/>
            <person name="Bonette J."/>
            <person name="Campitelli B."/>
            <person name="Daum C."/>
            <person name="Gordon S."/>
            <person name="Gould B."/>
            <person name="Lipzen A."/>
            <person name="MacQueen A."/>
            <person name="Palacio-Mejia J."/>
            <person name="Plott C."/>
            <person name="Shakirov E."/>
            <person name="Shu S."/>
            <person name="Yoshinaga Y."/>
            <person name="Zane M."/>
            <person name="Rokhsar D."/>
            <person name="Grimwood J."/>
            <person name="Schmutz J."/>
            <person name="Juenger T."/>
        </authorList>
    </citation>
    <scope>NUCLEOTIDE SEQUENCE [LARGE SCALE GENOMIC DNA]</scope>
    <source>
        <strain evidence="4">cv. HAL2</strain>
    </source>
</reference>